<organism evidence="1 2">
    <name type="scientific">Plenodomus tracheiphilus IPT5</name>
    <dbReference type="NCBI Taxonomy" id="1408161"/>
    <lineage>
        <taxon>Eukaryota</taxon>
        <taxon>Fungi</taxon>
        <taxon>Dikarya</taxon>
        <taxon>Ascomycota</taxon>
        <taxon>Pezizomycotina</taxon>
        <taxon>Dothideomycetes</taxon>
        <taxon>Pleosporomycetidae</taxon>
        <taxon>Pleosporales</taxon>
        <taxon>Pleosporineae</taxon>
        <taxon>Leptosphaeriaceae</taxon>
        <taxon>Plenodomus</taxon>
    </lineage>
</organism>
<dbReference type="EMBL" id="MU006342">
    <property type="protein sequence ID" value="KAF2845816.1"/>
    <property type="molecule type" value="Genomic_DNA"/>
</dbReference>
<dbReference type="Proteomes" id="UP000799423">
    <property type="component" value="Unassembled WGS sequence"/>
</dbReference>
<reference evidence="1" key="1">
    <citation type="submission" date="2020-01" db="EMBL/GenBank/DDBJ databases">
        <authorList>
            <consortium name="DOE Joint Genome Institute"/>
            <person name="Haridas S."/>
            <person name="Albert R."/>
            <person name="Binder M."/>
            <person name="Bloem J."/>
            <person name="Labutti K."/>
            <person name="Salamov A."/>
            <person name="Andreopoulos B."/>
            <person name="Baker S.E."/>
            <person name="Barry K."/>
            <person name="Bills G."/>
            <person name="Bluhm B.H."/>
            <person name="Cannon C."/>
            <person name="Castanera R."/>
            <person name="Culley D.E."/>
            <person name="Daum C."/>
            <person name="Ezra D."/>
            <person name="Gonzalez J.B."/>
            <person name="Henrissat B."/>
            <person name="Kuo A."/>
            <person name="Liang C."/>
            <person name="Lipzen A."/>
            <person name="Lutzoni F."/>
            <person name="Magnuson J."/>
            <person name="Mondo S."/>
            <person name="Nolan M."/>
            <person name="Ohm R."/>
            <person name="Pangilinan J."/>
            <person name="Park H.-J."/>
            <person name="Ramirez L."/>
            <person name="Alfaro M."/>
            <person name="Sun H."/>
            <person name="Tritt A."/>
            <person name="Yoshinaga Y."/>
            <person name="Zwiers L.-H."/>
            <person name="Turgeon B.G."/>
            <person name="Goodwin S.B."/>
            <person name="Spatafora J.W."/>
            <person name="Crous P.W."/>
            <person name="Grigoriev I.V."/>
        </authorList>
    </citation>
    <scope>NUCLEOTIDE SEQUENCE</scope>
    <source>
        <strain evidence="1">IPT5</strain>
    </source>
</reference>
<dbReference type="OrthoDB" id="3200163at2759"/>
<name>A0A6A7AR87_9PLEO</name>
<evidence type="ECO:0000313" key="2">
    <source>
        <dbReference type="Proteomes" id="UP000799423"/>
    </source>
</evidence>
<sequence length="107" mass="11742">MEVISGVASAFAIVSLSIQLLDKINTFCGFWEKVQGAPEYVLELAHEPRLLEAVVKEIQQKEQTYGRDPDAHVDTGQHIVAGGSITGEHGKVADWCLIRQSCLAHLE</sequence>
<protein>
    <submittedName>
        <fullName evidence="1">Uncharacterized protein</fullName>
    </submittedName>
</protein>
<gene>
    <name evidence="1" type="ORF">T440DRAFT_258396</name>
</gene>
<keyword evidence="2" id="KW-1185">Reference proteome</keyword>
<accession>A0A6A7AR87</accession>
<evidence type="ECO:0000313" key="1">
    <source>
        <dbReference type="EMBL" id="KAF2845816.1"/>
    </source>
</evidence>
<dbReference type="AlphaFoldDB" id="A0A6A7AR87"/>
<proteinExistence type="predicted"/>